<evidence type="ECO:0000313" key="2">
    <source>
        <dbReference type="Proteomes" id="UP000634136"/>
    </source>
</evidence>
<dbReference type="Proteomes" id="UP000634136">
    <property type="component" value="Unassembled WGS sequence"/>
</dbReference>
<accession>A0A834TD05</accession>
<reference evidence="1" key="1">
    <citation type="submission" date="2020-09" db="EMBL/GenBank/DDBJ databases">
        <title>Genome-Enabled Discovery of Anthraquinone Biosynthesis in Senna tora.</title>
        <authorList>
            <person name="Kang S.-H."/>
            <person name="Pandey R.P."/>
            <person name="Lee C.-M."/>
            <person name="Sim J.-S."/>
            <person name="Jeong J.-T."/>
            <person name="Choi B.-S."/>
            <person name="Jung M."/>
            <person name="Ginzburg D."/>
            <person name="Zhao K."/>
            <person name="Won S.Y."/>
            <person name="Oh T.-J."/>
            <person name="Yu Y."/>
            <person name="Kim N.-H."/>
            <person name="Lee O.R."/>
            <person name="Lee T.-H."/>
            <person name="Bashyal P."/>
            <person name="Kim T.-S."/>
            <person name="Lee W.-H."/>
            <person name="Kawkins C."/>
            <person name="Kim C.-K."/>
            <person name="Kim J.S."/>
            <person name="Ahn B.O."/>
            <person name="Rhee S.Y."/>
            <person name="Sohng J.K."/>
        </authorList>
    </citation>
    <scope>NUCLEOTIDE SEQUENCE</scope>
    <source>
        <tissue evidence="1">Leaf</tissue>
    </source>
</reference>
<dbReference type="EMBL" id="JAAIUW010000008">
    <property type="protein sequence ID" value="KAF7819540.1"/>
    <property type="molecule type" value="Genomic_DNA"/>
</dbReference>
<keyword evidence="2" id="KW-1185">Reference proteome</keyword>
<comment type="caution">
    <text evidence="1">The sequence shown here is derived from an EMBL/GenBank/DDBJ whole genome shotgun (WGS) entry which is preliminary data.</text>
</comment>
<organism evidence="1 2">
    <name type="scientific">Senna tora</name>
    <dbReference type="NCBI Taxonomy" id="362788"/>
    <lineage>
        <taxon>Eukaryota</taxon>
        <taxon>Viridiplantae</taxon>
        <taxon>Streptophyta</taxon>
        <taxon>Embryophyta</taxon>
        <taxon>Tracheophyta</taxon>
        <taxon>Spermatophyta</taxon>
        <taxon>Magnoliopsida</taxon>
        <taxon>eudicotyledons</taxon>
        <taxon>Gunneridae</taxon>
        <taxon>Pentapetalae</taxon>
        <taxon>rosids</taxon>
        <taxon>fabids</taxon>
        <taxon>Fabales</taxon>
        <taxon>Fabaceae</taxon>
        <taxon>Caesalpinioideae</taxon>
        <taxon>Cassia clade</taxon>
        <taxon>Senna</taxon>
    </lineage>
</organism>
<protein>
    <submittedName>
        <fullName evidence="1">Uncharacterized protein</fullName>
    </submittedName>
</protein>
<dbReference type="AlphaFoldDB" id="A0A834TD05"/>
<sequence length="56" mass="6507">MEELEKQKRLLDIYRNQIGQARQNYYEIIQFLEKGFGDGKVGSKTLKTICDGINRG</sequence>
<gene>
    <name evidence="1" type="ORF">G2W53_024995</name>
</gene>
<name>A0A834TD05_9FABA</name>
<evidence type="ECO:0000313" key="1">
    <source>
        <dbReference type="EMBL" id="KAF7819540.1"/>
    </source>
</evidence>
<proteinExistence type="predicted"/>